<dbReference type="HOGENOM" id="CLU_210197_0_0_3"/>
<dbReference type="EMBL" id="CP001344">
    <property type="protein sequence ID" value="ACL44805.1"/>
    <property type="molecule type" value="Genomic_DNA"/>
</dbReference>
<evidence type="ECO:0000313" key="1">
    <source>
        <dbReference type="EMBL" id="ACL44805.1"/>
    </source>
</evidence>
<accession>B8HXB4</accession>
<proteinExistence type="predicted"/>
<sequence length="55" mass="5837">MINIPGLIPAQASLAAGVMDEPLMPADQADEMLTPEQLQQVSGGASFVIRPQLKF</sequence>
<name>B8HXB4_CYAP4</name>
<gene>
    <name evidence="1" type="ordered locus">Cyan7425_2447</name>
</gene>
<organism evidence="1">
    <name type="scientific">Cyanothece sp. (strain PCC 7425 / ATCC 29141)</name>
    <dbReference type="NCBI Taxonomy" id="395961"/>
    <lineage>
        <taxon>Bacteria</taxon>
        <taxon>Bacillati</taxon>
        <taxon>Cyanobacteriota</taxon>
        <taxon>Cyanophyceae</taxon>
        <taxon>Gomontiellales</taxon>
        <taxon>Cyanothecaceae</taxon>
        <taxon>Cyanothece</taxon>
    </lineage>
</organism>
<dbReference type="KEGG" id="cyn:Cyan7425_2447"/>
<reference evidence="1" key="1">
    <citation type="submission" date="2009-01" db="EMBL/GenBank/DDBJ databases">
        <title>Complete sequence of chromosome Cyanothece sp. PCC 7425.</title>
        <authorList>
            <consortium name="US DOE Joint Genome Institute"/>
            <person name="Lucas S."/>
            <person name="Copeland A."/>
            <person name="Lapidus A."/>
            <person name="Glavina del Rio T."/>
            <person name="Dalin E."/>
            <person name="Tice H."/>
            <person name="Bruce D."/>
            <person name="Goodwin L."/>
            <person name="Pitluck S."/>
            <person name="Sims D."/>
            <person name="Meineke L."/>
            <person name="Brettin T."/>
            <person name="Detter J.C."/>
            <person name="Han C."/>
            <person name="Larimer F."/>
            <person name="Land M."/>
            <person name="Hauser L."/>
            <person name="Kyrpides N."/>
            <person name="Ovchinnikova G."/>
            <person name="Liberton M."/>
            <person name="Stoeckel J."/>
            <person name="Banerjee A."/>
            <person name="Singh A."/>
            <person name="Page L."/>
            <person name="Sato H."/>
            <person name="Zhao L."/>
            <person name="Sherman L."/>
            <person name="Pakrasi H."/>
            <person name="Richardson P."/>
        </authorList>
    </citation>
    <scope>NUCLEOTIDE SEQUENCE</scope>
    <source>
        <strain evidence="1">PCC 7425</strain>
    </source>
</reference>
<protein>
    <submittedName>
        <fullName evidence="1">Uncharacterized protein</fullName>
    </submittedName>
</protein>
<dbReference type="AlphaFoldDB" id="B8HXB4"/>